<feature type="compositionally biased region" description="Basic and acidic residues" evidence="1">
    <location>
        <begin position="66"/>
        <end position="75"/>
    </location>
</feature>
<organism evidence="2 3">
    <name type="scientific">Trichonephila clavata</name>
    <name type="common">Joro spider</name>
    <name type="synonym">Nephila clavata</name>
    <dbReference type="NCBI Taxonomy" id="2740835"/>
    <lineage>
        <taxon>Eukaryota</taxon>
        <taxon>Metazoa</taxon>
        <taxon>Ecdysozoa</taxon>
        <taxon>Arthropoda</taxon>
        <taxon>Chelicerata</taxon>
        <taxon>Arachnida</taxon>
        <taxon>Araneae</taxon>
        <taxon>Araneomorphae</taxon>
        <taxon>Entelegynae</taxon>
        <taxon>Araneoidea</taxon>
        <taxon>Nephilidae</taxon>
        <taxon>Trichonephila</taxon>
    </lineage>
</organism>
<name>A0A8X6FQT8_TRICU</name>
<evidence type="ECO:0000256" key="1">
    <source>
        <dbReference type="SAM" id="MobiDB-lite"/>
    </source>
</evidence>
<proteinExistence type="predicted"/>
<sequence>MSKRFCVDISARKVNKAKAYPTPKTKKVNFRSCKLSCSCGSSCSTANLLRKERCFFRHGQERKQINAIQERHDGSDGQPQTKQDSPPERISDIFHGLQNDAANTDRKLPKTVAFLNIIL</sequence>
<gene>
    <name evidence="2" type="ORF">TNCT_60101</name>
</gene>
<evidence type="ECO:0000313" key="3">
    <source>
        <dbReference type="Proteomes" id="UP000887116"/>
    </source>
</evidence>
<comment type="caution">
    <text evidence="2">The sequence shown here is derived from an EMBL/GenBank/DDBJ whole genome shotgun (WGS) entry which is preliminary data.</text>
</comment>
<accession>A0A8X6FQT8</accession>
<feature type="region of interest" description="Disordered" evidence="1">
    <location>
        <begin position="66"/>
        <end position="91"/>
    </location>
</feature>
<protein>
    <submittedName>
        <fullName evidence="2">Uncharacterized protein</fullName>
    </submittedName>
</protein>
<reference evidence="2" key="1">
    <citation type="submission" date="2020-07" db="EMBL/GenBank/DDBJ databases">
        <title>Multicomponent nature underlies the extraordinary mechanical properties of spider dragline silk.</title>
        <authorList>
            <person name="Kono N."/>
            <person name="Nakamura H."/>
            <person name="Mori M."/>
            <person name="Yoshida Y."/>
            <person name="Ohtoshi R."/>
            <person name="Malay A.D."/>
            <person name="Moran D.A.P."/>
            <person name="Tomita M."/>
            <person name="Numata K."/>
            <person name="Arakawa K."/>
        </authorList>
    </citation>
    <scope>NUCLEOTIDE SEQUENCE</scope>
</reference>
<keyword evidence="3" id="KW-1185">Reference proteome</keyword>
<evidence type="ECO:0000313" key="2">
    <source>
        <dbReference type="EMBL" id="GFQ86917.1"/>
    </source>
</evidence>
<dbReference type="Proteomes" id="UP000887116">
    <property type="component" value="Unassembled WGS sequence"/>
</dbReference>
<dbReference type="EMBL" id="BMAO01013186">
    <property type="protein sequence ID" value="GFQ86917.1"/>
    <property type="molecule type" value="Genomic_DNA"/>
</dbReference>
<dbReference type="AlphaFoldDB" id="A0A8X6FQT8"/>